<dbReference type="Proteomes" id="UP000392064">
    <property type="component" value="Chromosome"/>
</dbReference>
<evidence type="ECO:0000313" key="3">
    <source>
        <dbReference type="EMBL" id="QGG43228.1"/>
    </source>
</evidence>
<sequence>MTRTRQVAAATIATLALVGLSACGGSDEPEEDTKSSAAAPAPEPTEETSEAAPAASGDQPAWALPAKEAGEKISTVKAGDITVDVFQVGTTKATKTGQFVDPDTNKPLLDEGDDIVFVNYVITNNGQPIDLGSSRVSVEARYDDWKYMQGMDSIVDDALFEEQQVNKDALAPGAFNEKGVYPFGAGQKYTYGENFKYQKNSPITFEVTVVPVDAEGELLHDKRIEGEGKGTIK</sequence>
<dbReference type="AlphaFoldDB" id="A0A5Q2MKJ1"/>
<dbReference type="PROSITE" id="PS51257">
    <property type="entry name" value="PROKAR_LIPOPROTEIN"/>
    <property type="match status" value="1"/>
</dbReference>
<evidence type="ECO:0000256" key="1">
    <source>
        <dbReference type="SAM" id="MobiDB-lite"/>
    </source>
</evidence>
<proteinExistence type="predicted"/>
<accession>A0A5Q2MKJ1</accession>
<name>A0A5Q2MKJ1_9ACTN</name>
<reference evidence="3 4" key="1">
    <citation type="submission" date="2019-11" db="EMBL/GenBank/DDBJ databases">
        <authorList>
            <person name="Li J."/>
        </authorList>
    </citation>
    <scope>NUCLEOTIDE SEQUENCE [LARGE SCALE GENOMIC DNA]</scope>
    <source>
        <strain evidence="3 4">MF47</strain>
    </source>
</reference>
<feature type="signal peptide" evidence="2">
    <location>
        <begin position="1"/>
        <end position="24"/>
    </location>
</feature>
<feature type="region of interest" description="Disordered" evidence="1">
    <location>
        <begin position="22"/>
        <end position="60"/>
    </location>
</feature>
<gene>
    <name evidence="3" type="ORF">GEV26_08975</name>
</gene>
<dbReference type="KEGG" id="aef:GEV26_08975"/>
<protein>
    <recommendedName>
        <fullName evidence="5">DUF4352 domain-containing protein</fullName>
    </recommendedName>
</protein>
<dbReference type="EMBL" id="CP045737">
    <property type="protein sequence ID" value="QGG43228.1"/>
    <property type="molecule type" value="Genomic_DNA"/>
</dbReference>
<keyword evidence="2" id="KW-0732">Signal</keyword>
<evidence type="ECO:0008006" key="5">
    <source>
        <dbReference type="Google" id="ProtNLM"/>
    </source>
</evidence>
<evidence type="ECO:0000313" key="4">
    <source>
        <dbReference type="Proteomes" id="UP000392064"/>
    </source>
</evidence>
<organism evidence="3 4">
    <name type="scientific">Aeromicrobium yanjiei</name>
    <dbReference type="NCBI Taxonomy" id="2662028"/>
    <lineage>
        <taxon>Bacteria</taxon>
        <taxon>Bacillati</taxon>
        <taxon>Actinomycetota</taxon>
        <taxon>Actinomycetes</taxon>
        <taxon>Propionibacteriales</taxon>
        <taxon>Nocardioidaceae</taxon>
        <taxon>Aeromicrobium</taxon>
    </lineage>
</organism>
<evidence type="ECO:0000256" key="2">
    <source>
        <dbReference type="SAM" id="SignalP"/>
    </source>
</evidence>
<keyword evidence="4" id="KW-1185">Reference proteome</keyword>
<feature type="chain" id="PRO_5024323678" description="DUF4352 domain-containing protein" evidence="2">
    <location>
        <begin position="25"/>
        <end position="233"/>
    </location>
</feature>